<name>A0A2P2QFW0_RHIMU</name>
<accession>A0A2P2QFW0</accession>
<protein>
    <submittedName>
        <fullName evidence="1">Uncharacterized protein</fullName>
    </submittedName>
</protein>
<proteinExistence type="predicted"/>
<dbReference type="AlphaFoldDB" id="A0A2P2QFW0"/>
<dbReference type="EMBL" id="GGEC01085394">
    <property type="protein sequence ID" value="MBX65878.1"/>
    <property type="molecule type" value="Transcribed_RNA"/>
</dbReference>
<organism evidence="1">
    <name type="scientific">Rhizophora mucronata</name>
    <name type="common">Asiatic mangrove</name>
    <dbReference type="NCBI Taxonomy" id="61149"/>
    <lineage>
        <taxon>Eukaryota</taxon>
        <taxon>Viridiplantae</taxon>
        <taxon>Streptophyta</taxon>
        <taxon>Embryophyta</taxon>
        <taxon>Tracheophyta</taxon>
        <taxon>Spermatophyta</taxon>
        <taxon>Magnoliopsida</taxon>
        <taxon>eudicotyledons</taxon>
        <taxon>Gunneridae</taxon>
        <taxon>Pentapetalae</taxon>
        <taxon>rosids</taxon>
        <taxon>fabids</taxon>
        <taxon>Malpighiales</taxon>
        <taxon>Rhizophoraceae</taxon>
        <taxon>Rhizophora</taxon>
    </lineage>
</organism>
<evidence type="ECO:0000313" key="1">
    <source>
        <dbReference type="EMBL" id="MBX65878.1"/>
    </source>
</evidence>
<sequence length="19" mass="2230">MLELFTISFSPQEYPLSNL</sequence>
<reference evidence="1" key="1">
    <citation type="submission" date="2018-02" db="EMBL/GenBank/DDBJ databases">
        <title>Rhizophora mucronata_Transcriptome.</title>
        <authorList>
            <person name="Meera S.P."/>
            <person name="Sreeshan A."/>
            <person name="Augustine A."/>
        </authorList>
    </citation>
    <scope>NUCLEOTIDE SEQUENCE</scope>
    <source>
        <tissue evidence="1">Leaf</tissue>
    </source>
</reference>